<reference evidence="1 2" key="1">
    <citation type="submission" date="2019-10" db="EMBL/GenBank/DDBJ databases">
        <title>Assembly and Annotation for the nematode Trichostrongylus colubriformis.</title>
        <authorList>
            <person name="Martin J."/>
        </authorList>
    </citation>
    <scope>NUCLEOTIDE SEQUENCE [LARGE SCALE GENOMIC DNA]</scope>
    <source>
        <strain evidence="1">G859</strain>
        <tissue evidence="1">Whole worm</tissue>
    </source>
</reference>
<dbReference type="EMBL" id="WIXE01020848">
    <property type="protein sequence ID" value="KAK5968910.1"/>
    <property type="molecule type" value="Genomic_DNA"/>
</dbReference>
<dbReference type="Proteomes" id="UP001331761">
    <property type="component" value="Unassembled WGS sequence"/>
</dbReference>
<gene>
    <name evidence="1" type="ORF">GCK32_008124</name>
</gene>
<accession>A0AAN8EXI9</accession>
<protein>
    <submittedName>
        <fullName evidence="1">Uncharacterized protein</fullName>
    </submittedName>
</protein>
<comment type="caution">
    <text evidence="1">The sequence shown here is derived from an EMBL/GenBank/DDBJ whole genome shotgun (WGS) entry which is preliminary data.</text>
</comment>
<organism evidence="1 2">
    <name type="scientific">Trichostrongylus colubriformis</name>
    <name type="common">Black scour worm</name>
    <dbReference type="NCBI Taxonomy" id="6319"/>
    <lineage>
        <taxon>Eukaryota</taxon>
        <taxon>Metazoa</taxon>
        <taxon>Ecdysozoa</taxon>
        <taxon>Nematoda</taxon>
        <taxon>Chromadorea</taxon>
        <taxon>Rhabditida</taxon>
        <taxon>Rhabditina</taxon>
        <taxon>Rhabditomorpha</taxon>
        <taxon>Strongyloidea</taxon>
        <taxon>Trichostrongylidae</taxon>
        <taxon>Trichostrongylus</taxon>
    </lineage>
</organism>
<proteinExistence type="predicted"/>
<evidence type="ECO:0000313" key="1">
    <source>
        <dbReference type="EMBL" id="KAK5968910.1"/>
    </source>
</evidence>
<keyword evidence="2" id="KW-1185">Reference proteome</keyword>
<evidence type="ECO:0000313" key="2">
    <source>
        <dbReference type="Proteomes" id="UP001331761"/>
    </source>
</evidence>
<dbReference type="AlphaFoldDB" id="A0AAN8EXI9"/>
<feature type="non-terminal residue" evidence="1">
    <location>
        <position position="1"/>
    </location>
</feature>
<sequence>TVCSLHEVSDGCDCHLCDYCRTNYNAAFEYWFSSFLYESMSETAMQCFEEQFHALRARVAEEQCAVLGKKVKPRPPSVMCETFAMCVVRWLRHLEDSGCVNEGSKLKILRDSVVKSALKICGYSSVRTTCYRLSVSQLERIQKLSRSYRYEWMKDTSRTSKFMNTVSQYLFPSRCGSASEDEDSPEMVAQKTMEKNMVKEALSEYATYSNLLYRDWRFPMCTFLGEYVKCPWQAAMMWSESTML</sequence>
<feature type="non-terminal residue" evidence="1">
    <location>
        <position position="244"/>
    </location>
</feature>
<name>A0AAN8EXI9_TRICO</name>